<evidence type="ECO:0000313" key="2">
    <source>
        <dbReference type="Proteomes" id="UP000250235"/>
    </source>
</evidence>
<gene>
    <name evidence="1" type="ORF">F511_03179</name>
</gene>
<dbReference type="Proteomes" id="UP000250235">
    <property type="component" value="Unassembled WGS sequence"/>
</dbReference>
<proteinExistence type="predicted"/>
<keyword evidence="2" id="KW-1185">Reference proteome</keyword>
<sequence length="151" mass="16268">MAASSSGARKPPSRGSSESFRSWIEPWLGLEEPAGPGGGPASGDQAKIEHAGFLGSLCLNGAGDPMDDFIPTGDPPPLLMKSTITTSPSVVFVSDTFRVPKLRTPLNHLFYASVRKATDTEFNVFVLGRDLIVCFVDLIHSLFYFEHLSNV</sequence>
<reference evidence="1 2" key="1">
    <citation type="journal article" date="2015" name="Proc. Natl. Acad. Sci. U.S.A.">
        <title>The resurrection genome of Boea hygrometrica: A blueprint for survival of dehydration.</title>
        <authorList>
            <person name="Xiao L."/>
            <person name="Yang G."/>
            <person name="Zhang L."/>
            <person name="Yang X."/>
            <person name="Zhao S."/>
            <person name="Ji Z."/>
            <person name="Zhou Q."/>
            <person name="Hu M."/>
            <person name="Wang Y."/>
            <person name="Chen M."/>
            <person name="Xu Y."/>
            <person name="Jin H."/>
            <person name="Xiao X."/>
            <person name="Hu G."/>
            <person name="Bao F."/>
            <person name="Hu Y."/>
            <person name="Wan P."/>
            <person name="Li L."/>
            <person name="Deng X."/>
            <person name="Kuang T."/>
            <person name="Xiang C."/>
            <person name="Zhu J.K."/>
            <person name="Oliver M.J."/>
            <person name="He Y."/>
        </authorList>
    </citation>
    <scope>NUCLEOTIDE SEQUENCE [LARGE SCALE GENOMIC DNA]</scope>
    <source>
        <strain evidence="2">cv. XS01</strain>
    </source>
</reference>
<protein>
    <submittedName>
        <fullName evidence="1">Uncharacterized protein</fullName>
    </submittedName>
</protein>
<name>A0A2Z7CV47_9LAMI</name>
<organism evidence="1 2">
    <name type="scientific">Dorcoceras hygrometricum</name>
    <dbReference type="NCBI Taxonomy" id="472368"/>
    <lineage>
        <taxon>Eukaryota</taxon>
        <taxon>Viridiplantae</taxon>
        <taxon>Streptophyta</taxon>
        <taxon>Embryophyta</taxon>
        <taxon>Tracheophyta</taxon>
        <taxon>Spermatophyta</taxon>
        <taxon>Magnoliopsida</taxon>
        <taxon>eudicotyledons</taxon>
        <taxon>Gunneridae</taxon>
        <taxon>Pentapetalae</taxon>
        <taxon>asterids</taxon>
        <taxon>lamiids</taxon>
        <taxon>Lamiales</taxon>
        <taxon>Gesneriaceae</taxon>
        <taxon>Didymocarpoideae</taxon>
        <taxon>Trichosporeae</taxon>
        <taxon>Loxocarpinae</taxon>
        <taxon>Dorcoceras</taxon>
    </lineage>
</organism>
<accession>A0A2Z7CV47</accession>
<dbReference type="EMBL" id="KQ992521">
    <property type="protein sequence ID" value="KZV50225.1"/>
    <property type="molecule type" value="Genomic_DNA"/>
</dbReference>
<evidence type="ECO:0000313" key="1">
    <source>
        <dbReference type="EMBL" id="KZV50225.1"/>
    </source>
</evidence>
<dbReference type="AlphaFoldDB" id="A0A2Z7CV47"/>